<comment type="caution">
    <text evidence="2">The sequence shown here is derived from an EMBL/GenBank/DDBJ whole genome shotgun (WGS) entry which is preliminary data.</text>
</comment>
<dbReference type="Proteomes" id="UP001501490">
    <property type="component" value="Unassembled WGS sequence"/>
</dbReference>
<feature type="transmembrane region" description="Helical" evidence="1">
    <location>
        <begin position="134"/>
        <end position="162"/>
    </location>
</feature>
<feature type="transmembrane region" description="Helical" evidence="1">
    <location>
        <begin position="182"/>
        <end position="202"/>
    </location>
</feature>
<evidence type="ECO:0000256" key="1">
    <source>
        <dbReference type="SAM" id="Phobius"/>
    </source>
</evidence>
<dbReference type="PANTHER" id="PTHR37305:SF1">
    <property type="entry name" value="MEMBRANE PROTEIN"/>
    <property type="match status" value="1"/>
</dbReference>
<dbReference type="Pfam" id="PF12730">
    <property type="entry name" value="ABC2_membrane_4"/>
    <property type="match status" value="1"/>
</dbReference>
<reference evidence="3" key="1">
    <citation type="journal article" date="2019" name="Int. J. Syst. Evol. Microbiol.">
        <title>The Global Catalogue of Microorganisms (GCM) 10K type strain sequencing project: providing services to taxonomists for standard genome sequencing and annotation.</title>
        <authorList>
            <consortium name="The Broad Institute Genomics Platform"/>
            <consortium name="The Broad Institute Genome Sequencing Center for Infectious Disease"/>
            <person name="Wu L."/>
            <person name="Ma J."/>
        </authorList>
    </citation>
    <scope>NUCLEOTIDE SEQUENCE [LARGE SCALE GENOMIC DNA]</scope>
    <source>
        <strain evidence="3">JCM 16929</strain>
    </source>
</reference>
<feature type="transmembrane region" description="Helical" evidence="1">
    <location>
        <begin position="209"/>
        <end position="227"/>
    </location>
</feature>
<keyword evidence="3" id="KW-1185">Reference proteome</keyword>
<dbReference type="RefSeq" id="WP_344807417.1">
    <property type="nucleotide sequence ID" value="NZ_BAABAB010000028.1"/>
</dbReference>
<organism evidence="2 3">
    <name type="scientific">Microlunatus ginsengisoli</name>
    <dbReference type="NCBI Taxonomy" id="363863"/>
    <lineage>
        <taxon>Bacteria</taxon>
        <taxon>Bacillati</taxon>
        <taxon>Actinomycetota</taxon>
        <taxon>Actinomycetes</taxon>
        <taxon>Propionibacteriales</taxon>
        <taxon>Propionibacteriaceae</taxon>
        <taxon>Microlunatus</taxon>
    </lineage>
</organism>
<feature type="transmembrane region" description="Helical" evidence="1">
    <location>
        <begin position="79"/>
        <end position="102"/>
    </location>
</feature>
<accession>A0ABP7AG42</accession>
<gene>
    <name evidence="2" type="ORF">GCM10022236_37540</name>
</gene>
<keyword evidence="1" id="KW-0812">Transmembrane</keyword>
<feature type="transmembrane region" description="Helical" evidence="1">
    <location>
        <begin position="39"/>
        <end position="59"/>
    </location>
</feature>
<evidence type="ECO:0000313" key="3">
    <source>
        <dbReference type="Proteomes" id="UP001501490"/>
    </source>
</evidence>
<proteinExistence type="predicted"/>
<name>A0ABP7AG42_9ACTN</name>
<keyword evidence="1" id="KW-0472">Membrane</keyword>
<protein>
    <submittedName>
        <fullName evidence="2">ABC transporter permease</fullName>
    </submittedName>
</protein>
<dbReference type="PANTHER" id="PTHR37305">
    <property type="entry name" value="INTEGRAL MEMBRANE PROTEIN-RELATED"/>
    <property type="match status" value="1"/>
</dbReference>
<dbReference type="EMBL" id="BAABAB010000028">
    <property type="protein sequence ID" value="GAA3631451.1"/>
    <property type="molecule type" value="Genomic_DNA"/>
</dbReference>
<keyword evidence="1" id="KW-1133">Transmembrane helix</keyword>
<feature type="transmembrane region" description="Helical" evidence="1">
    <location>
        <begin position="265"/>
        <end position="284"/>
    </location>
</feature>
<evidence type="ECO:0000313" key="2">
    <source>
        <dbReference type="EMBL" id="GAA3631451.1"/>
    </source>
</evidence>
<sequence>MTELGAGQVAARVPASRATRALPIRAELIRQLKRRRTQGIFIVLVLLPLILILAFWLGSDESGSATGARTFVDLAQDSGANLTVFTMFASTGFLLIVIVALFTGDTVPSEASWSSLRYLLAAPVRRERLLRQKIIVAAISSVVALIFLPAWTLVVGGIAYGWGPYVGPTGEQLPLGTFVGRLAIIVCYCLISLLVVGSFAFLLGVWTDAPLAAVGGAVLLMILSAILDSIPALGDIRQGLPGHYAFDWADALSPTIDFSDMVTGALWSIGYAVVLTTAAFWHFLRKDITS</sequence>